<sequence>MRTRISTPVAMHTLYHRLMAEGNMGVSLPQCIWRYFRGGKLFDGLMFAHDTFSWNSAIRKVNGGKFFNEFITNVKQMKVDKMEKLFLYSAHEDMLVALMKILNIFKPHVPGYSNALVFEVHKGNNIDYIKIFHQSPSDDQLEEDLRL</sequence>
<name>A0ACC2PBU6_9HYME</name>
<reference evidence="1" key="1">
    <citation type="submission" date="2023-04" db="EMBL/GenBank/DDBJ databases">
        <title>A chromosome-level genome assembly of the parasitoid wasp Eretmocerus hayati.</title>
        <authorList>
            <person name="Zhong Y."/>
            <person name="Liu S."/>
            <person name="Liu Y."/>
        </authorList>
    </citation>
    <scope>NUCLEOTIDE SEQUENCE</scope>
    <source>
        <strain evidence="1">ZJU_SS_LIU_2023</strain>
    </source>
</reference>
<evidence type="ECO:0000313" key="1">
    <source>
        <dbReference type="EMBL" id="KAJ8681099.1"/>
    </source>
</evidence>
<dbReference type="EMBL" id="CM056742">
    <property type="protein sequence ID" value="KAJ8681099.1"/>
    <property type="molecule type" value="Genomic_DNA"/>
</dbReference>
<keyword evidence="2" id="KW-1185">Reference proteome</keyword>
<proteinExistence type="predicted"/>
<dbReference type="Proteomes" id="UP001239111">
    <property type="component" value="Chromosome 2"/>
</dbReference>
<gene>
    <name evidence="1" type="ORF">QAD02_016886</name>
</gene>
<protein>
    <submittedName>
        <fullName evidence="1">Uncharacterized protein</fullName>
    </submittedName>
</protein>
<comment type="caution">
    <text evidence="1">The sequence shown here is derived from an EMBL/GenBank/DDBJ whole genome shotgun (WGS) entry which is preliminary data.</text>
</comment>
<evidence type="ECO:0000313" key="2">
    <source>
        <dbReference type="Proteomes" id="UP001239111"/>
    </source>
</evidence>
<accession>A0ACC2PBU6</accession>
<organism evidence="1 2">
    <name type="scientific">Eretmocerus hayati</name>
    <dbReference type="NCBI Taxonomy" id="131215"/>
    <lineage>
        <taxon>Eukaryota</taxon>
        <taxon>Metazoa</taxon>
        <taxon>Ecdysozoa</taxon>
        <taxon>Arthropoda</taxon>
        <taxon>Hexapoda</taxon>
        <taxon>Insecta</taxon>
        <taxon>Pterygota</taxon>
        <taxon>Neoptera</taxon>
        <taxon>Endopterygota</taxon>
        <taxon>Hymenoptera</taxon>
        <taxon>Apocrita</taxon>
        <taxon>Proctotrupomorpha</taxon>
        <taxon>Chalcidoidea</taxon>
        <taxon>Aphelinidae</taxon>
        <taxon>Aphelininae</taxon>
        <taxon>Eretmocerus</taxon>
    </lineage>
</organism>